<keyword evidence="3 7" id="KW-0812">Transmembrane</keyword>
<keyword evidence="5" id="KW-0406">Ion transport</keyword>
<feature type="transmembrane region" description="Helical" evidence="7">
    <location>
        <begin position="112"/>
        <end position="145"/>
    </location>
</feature>
<gene>
    <name evidence="9" type="ORF">SACC_10540</name>
</gene>
<feature type="transmembrane region" description="Helical" evidence="7">
    <location>
        <begin position="42"/>
        <end position="60"/>
    </location>
</feature>
<dbReference type="InterPro" id="IPR044880">
    <property type="entry name" value="NCX_ion-bd_dom_sf"/>
</dbReference>
<evidence type="ECO:0000313" key="9">
    <source>
        <dbReference type="EMBL" id="BDB98037.1"/>
    </source>
</evidence>
<keyword evidence="10" id="KW-1185">Reference proteome</keyword>
<keyword evidence="4 7" id="KW-1133">Transmembrane helix</keyword>
<feature type="transmembrane region" description="Helical" evidence="7">
    <location>
        <begin position="287"/>
        <end position="306"/>
    </location>
</feature>
<feature type="transmembrane region" description="Helical" evidence="7">
    <location>
        <begin position="231"/>
        <end position="253"/>
    </location>
</feature>
<dbReference type="EMBL" id="AP025226">
    <property type="protein sequence ID" value="BDB98037.1"/>
    <property type="molecule type" value="Genomic_DNA"/>
</dbReference>
<feature type="domain" description="Sodium/calcium exchanger membrane region" evidence="8">
    <location>
        <begin position="5"/>
        <end position="146"/>
    </location>
</feature>
<accession>A0AAQ4CQF6</accession>
<feature type="transmembrane region" description="Helical" evidence="7">
    <location>
        <begin position="193"/>
        <end position="210"/>
    </location>
</feature>
<dbReference type="GeneID" id="68865798"/>
<dbReference type="Proteomes" id="UP001319921">
    <property type="component" value="Chromosome"/>
</dbReference>
<dbReference type="AlphaFoldDB" id="A0AAQ4CQF6"/>
<evidence type="ECO:0000256" key="6">
    <source>
        <dbReference type="ARBA" id="ARBA00023136"/>
    </source>
</evidence>
<dbReference type="GO" id="GO:0016020">
    <property type="term" value="C:membrane"/>
    <property type="evidence" value="ECO:0007669"/>
    <property type="project" value="InterPro"/>
</dbReference>
<reference evidence="9 10" key="1">
    <citation type="journal article" date="2022" name="Microbiol. Resour. Announc.">
        <title>Complete Genome Sequence of the Hyperthermophilic and Acidophilic Archaeon Saccharolobus caldissimus Strain HS-3T.</title>
        <authorList>
            <person name="Sakai H.D."/>
            <person name="Kurosawa N."/>
        </authorList>
    </citation>
    <scope>NUCLEOTIDE SEQUENCE [LARGE SCALE GENOMIC DNA]</scope>
    <source>
        <strain evidence="9 10">JCM32116</strain>
    </source>
</reference>
<feature type="domain" description="Sodium/calcium exchanger membrane region" evidence="8">
    <location>
        <begin position="166"/>
        <end position="304"/>
    </location>
</feature>
<evidence type="ECO:0000256" key="4">
    <source>
        <dbReference type="ARBA" id="ARBA00022989"/>
    </source>
</evidence>
<dbReference type="KEGG" id="scas:SACC_10540"/>
<organism evidence="9 10">
    <name type="scientific">Saccharolobus caldissimus</name>
    <dbReference type="NCBI Taxonomy" id="1702097"/>
    <lineage>
        <taxon>Archaea</taxon>
        <taxon>Thermoproteota</taxon>
        <taxon>Thermoprotei</taxon>
        <taxon>Sulfolobales</taxon>
        <taxon>Sulfolobaceae</taxon>
        <taxon>Saccharolobus</taxon>
    </lineage>
</organism>
<evidence type="ECO:0000256" key="7">
    <source>
        <dbReference type="SAM" id="Phobius"/>
    </source>
</evidence>
<evidence type="ECO:0000256" key="2">
    <source>
        <dbReference type="ARBA" id="ARBA00022448"/>
    </source>
</evidence>
<dbReference type="Pfam" id="PF01699">
    <property type="entry name" value="Na_Ca_ex"/>
    <property type="match status" value="2"/>
</dbReference>
<proteinExistence type="predicted"/>
<dbReference type="GO" id="GO:0006874">
    <property type="term" value="P:intracellular calcium ion homeostasis"/>
    <property type="evidence" value="ECO:0007669"/>
    <property type="project" value="TreeGrafter"/>
</dbReference>
<name>A0AAQ4CQF6_9CREN</name>
<protein>
    <submittedName>
        <fullName evidence="9">Membrane protein</fullName>
    </submittedName>
</protein>
<dbReference type="InterPro" id="IPR004837">
    <property type="entry name" value="NaCa_Exmemb"/>
</dbReference>
<dbReference type="PANTHER" id="PTHR31503">
    <property type="entry name" value="VACUOLAR CALCIUM ION TRANSPORTER"/>
    <property type="match status" value="1"/>
</dbReference>
<dbReference type="RefSeq" id="WP_229571984.1">
    <property type="nucleotide sequence ID" value="NZ_AP025226.1"/>
</dbReference>
<evidence type="ECO:0000256" key="3">
    <source>
        <dbReference type="ARBA" id="ARBA00022692"/>
    </source>
</evidence>
<feature type="transmembrane region" description="Helical" evidence="7">
    <location>
        <begin position="166"/>
        <end position="187"/>
    </location>
</feature>
<dbReference type="InterPro" id="IPR004713">
    <property type="entry name" value="CaH_exchang"/>
</dbReference>
<comment type="subcellular location">
    <subcellularLocation>
        <location evidence="1">Endomembrane system</location>
        <topology evidence="1">Multi-pass membrane protein</topology>
    </subcellularLocation>
</comment>
<keyword evidence="2" id="KW-0813">Transport</keyword>
<sequence>MILFWLEFVGIFAGLTIAAELLAKGIDDLEDYLGQGMSGGIVMGLLTALPETIFVIIASISGHYDIALGSAIGGNVILFTLGIGLVGIIYKLKWGTNLIISEEYKVENTFLFLSTLAIILVLLYGILNIITGLILISIYVYYILYRVNKFRKEKNDRRKIATRKPFIYLTIGSVLLILLSQPFVSYISILSRIFNVPAIWLSLFISPIAAELEEKLSAIRLALMSKSGGSLSILGFVGSKVENATLLVGLIGILNDYPLHSALTEIISMIIANLIALYILFDRKLNVVESIILILSYAVIIIASLII</sequence>
<feature type="transmembrane region" description="Helical" evidence="7">
    <location>
        <begin position="259"/>
        <end position="280"/>
    </location>
</feature>
<dbReference type="Gene3D" id="1.20.1420.30">
    <property type="entry name" value="NCX, central ion-binding region"/>
    <property type="match status" value="1"/>
</dbReference>
<feature type="transmembrane region" description="Helical" evidence="7">
    <location>
        <begin position="72"/>
        <end position="92"/>
    </location>
</feature>
<dbReference type="PANTHER" id="PTHR31503:SF36">
    <property type="entry name" value="SODIUM_CALCIUM EXCHANGER MEMBRANE REGION DOMAIN-CONTAINING PROTEIN"/>
    <property type="match status" value="1"/>
</dbReference>
<dbReference type="GO" id="GO:0015369">
    <property type="term" value="F:calcium:proton antiporter activity"/>
    <property type="evidence" value="ECO:0007669"/>
    <property type="project" value="TreeGrafter"/>
</dbReference>
<dbReference type="GO" id="GO:0012505">
    <property type="term" value="C:endomembrane system"/>
    <property type="evidence" value="ECO:0007669"/>
    <property type="project" value="UniProtKB-SubCell"/>
</dbReference>
<evidence type="ECO:0000259" key="8">
    <source>
        <dbReference type="Pfam" id="PF01699"/>
    </source>
</evidence>
<evidence type="ECO:0000256" key="5">
    <source>
        <dbReference type="ARBA" id="ARBA00023065"/>
    </source>
</evidence>
<keyword evidence="6 7" id="KW-0472">Membrane</keyword>
<evidence type="ECO:0000256" key="1">
    <source>
        <dbReference type="ARBA" id="ARBA00004127"/>
    </source>
</evidence>
<evidence type="ECO:0000313" key="10">
    <source>
        <dbReference type="Proteomes" id="UP001319921"/>
    </source>
</evidence>